<proteinExistence type="predicted"/>
<dbReference type="Proteomes" id="UP000215002">
    <property type="component" value="Chromosome"/>
</dbReference>
<evidence type="ECO:0000313" key="2">
    <source>
        <dbReference type="Proteomes" id="UP000215002"/>
    </source>
</evidence>
<dbReference type="RefSeq" id="WP_157740784.1">
    <property type="nucleotide sequence ID" value="NZ_CP022743.1"/>
</dbReference>
<dbReference type="KEGG" id="muc:MuYL_2491"/>
<protein>
    <submittedName>
        <fullName evidence="1">Uncharacterized protein</fullName>
    </submittedName>
</protein>
<gene>
    <name evidence="1" type="ORF">MuYL_2491</name>
</gene>
<name>A0A223NXR2_9SPHI</name>
<dbReference type="AlphaFoldDB" id="A0A223NXR2"/>
<keyword evidence="2" id="KW-1185">Reference proteome</keyword>
<dbReference type="EMBL" id="CP022743">
    <property type="protein sequence ID" value="ASU34378.1"/>
    <property type="molecule type" value="Genomic_DNA"/>
</dbReference>
<reference evidence="1 2" key="1">
    <citation type="submission" date="2017-08" db="EMBL/GenBank/DDBJ databases">
        <title>Complete genome sequence of Mucilaginibacter sp. strain BJC16-A31.</title>
        <authorList>
            <consortium name="Henan University of Science and Technology"/>
            <person name="You X."/>
        </authorList>
    </citation>
    <scope>NUCLEOTIDE SEQUENCE [LARGE SCALE GENOMIC DNA]</scope>
    <source>
        <strain evidence="1 2">BJC16-A31</strain>
    </source>
</reference>
<organism evidence="1 2">
    <name type="scientific">Mucilaginibacter xinganensis</name>
    <dbReference type="NCBI Taxonomy" id="1234841"/>
    <lineage>
        <taxon>Bacteria</taxon>
        <taxon>Pseudomonadati</taxon>
        <taxon>Bacteroidota</taxon>
        <taxon>Sphingobacteriia</taxon>
        <taxon>Sphingobacteriales</taxon>
        <taxon>Sphingobacteriaceae</taxon>
        <taxon>Mucilaginibacter</taxon>
    </lineage>
</organism>
<evidence type="ECO:0000313" key="1">
    <source>
        <dbReference type="EMBL" id="ASU34378.1"/>
    </source>
</evidence>
<sequence length="46" mass="5212">MLEIELEEKLMQAIAIIESLLNNPTAETIKIAQNFVEENGQEINLI</sequence>
<accession>A0A223NXR2</accession>